<evidence type="ECO:0000256" key="1">
    <source>
        <dbReference type="SAM" id="MobiDB-lite"/>
    </source>
</evidence>
<keyword evidence="3" id="KW-1185">Reference proteome</keyword>
<feature type="non-terminal residue" evidence="2">
    <location>
        <position position="860"/>
    </location>
</feature>
<name>A0A812U1A3_SYMPI</name>
<dbReference type="Proteomes" id="UP000649617">
    <property type="component" value="Unassembled WGS sequence"/>
</dbReference>
<reference evidence="2" key="1">
    <citation type="submission" date="2021-02" db="EMBL/GenBank/DDBJ databases">
        <authorList>
            <person name="Dougan E. K."/>
            <person name="Rhodes N."/>
            <person name="Thang M."/>
            <person name="Chan C."/>
        </authorList>
    </citation>
    <scope>NUCLEOTIDE SEQUENCE</scope>
</reference>
<feature type="region of interest" description="Disordered" evidence="1">
    <location>
        <begin position="261"/>
        <end position="316"/>
    </location>
</feature>
<dbReference type="AlphaFoldDB" id="A0A812U1A3"/>
<accession>A0A812U1A3</accession>
<organism evidence="2 3">
    <name type="scientific">Symbiodinium pilosum</name>
    <name type="common">Dinoflagellate</name>
    <dbReference type="NCBI Taxonomy" id="2952"/>
    <lineage>
        <taxon>Eukaryota</taxon>
        <taxon>Sar</taxon>
        <taxon>Alveolata</taxon>
        <taxon>Dinophyceae</taxon>
        <taxon>Suessiales</taxon>
        <taxon>Symbiodiniaceae</taxon>
        <taxon>Symbiodinium</taxon>
    </lineage>
</organism>
<protein>
    <submittedName>
        <fullName evidence="2">Uncharacterized protein</fullName>
    </submittedName>
</protein>
<feature type="compositionally biased region" description="Acidic residues" evidence="1">
    <location>
        <begin position="288"/>
        <end position="297"/>
    </location>
</feature>
<feature type="compositionally biased region" description="Acidic residues" evidence="1">
    <location>
        <begin position="121"/>
        <end position="137"/>
    </location>
</feature>
<evidence type="ECO:0000313" key="2">
    <source>
        <dbReference type="EMBL" id="CAE7548046.1"/>
    </source>
</evidence>
<feature type="compositionally biased region" description="Basic residues" evidence="1">
    <location>
        <begin position="144"/>
        <end position="159"/>
    </location>
</feature>
<comment type="caution">
    <text evidence="2">The sequence shown here is derived from an EMBL/GenBank/DDBJ whole genome shotgun (WGS) entry which is preliminary data.</text>
</comment>
<sequence length="860" mass="97025">EAPKKPPIKITKQEFKNYEEVAAQWSNMNHRKVMLKALITCQGDEDAFNAKMSLIIKRDKYEKDVWEFWVDVETTGSVTQSCEEEFLQSFEIVDADVEVPAPTIGSSPMPIKDGKWAGDGESGDEGQEDDEEEDEDEKTPMKNSLKKRSPKSKLTRKPSKSKDDRPSKAARTKKTAEDEAEEAEVQECLEDLENLKEYLAQILKLKGKLDGTLLKIAELKKPSDKESGQKLRGHADRLMALHDEFAEIKAQYASDEALPAETVLRPTTSKETPAPAAGKGKRGQTMADDNEISEEEDERKSFGARGQQADGVGAASEALAKARAEGASKVFAREGLSCPMHVAMLDMGNGLHHPMLRVTDFLKTLSLHNKLCVLWGGPKQSASSILPEYWKRYKQQHESHPVFMDHHDHLDRVLPIQVHADEGETLKKTGIMVVNFQSPLGAGTSHCPWSDEFMGINFLGSSVATRFLVTVCLKKMYSKRKKKNRNGGAYLDKIFESLAEELRALYYEGVELFVGNKSERFYIAFVGLKGDWPIHIRIGKLTRHFSKKGVLRTSHNSGICHLCRAGETHYPPNDYSVDAAWRSTYLTKRPWNEEGPFFCIPQPSPARELMHKFDLFHLLLKGCFAELAGSSLVVLIDYNLTGVDGNFEIQLDAVYELLQNFCKATGTKLHMDNLTRNLLNFKADWEYPTGSWFKGADTTAVCLFLEDFLTKYLESLRCPNEFLETVCKACHNANTFLRVLYHSGLWMSKAETMKVAQAGLNYLRLYLELAQLSFNNNKARYKLTPKLHCYIHVIDRLIEAVQSNDEYTLNPLSECTQLDEDFVGKIAKLSCAVSHKCCHAQTISRYLIKAWEALGCVRKT</sequence>
<evidence type="ECO:0000313" key="3">
    <source>
        <dbReference type="Proteomes" id="UP000649617"/>
    </source>
</evidence>
<gene>
    <name evidence="2" type="ORF">SPIL2461_LOCUS14548</name>
</gene>
<proteinExistence type="predicted"/>
<dbReference type="EMBL" id="CAJNIZ010033803">
    <property type="protein sequence ID" value="CAE7548046.1"/>
    <property type="molecule type" value="Genomic_DNA"/>
</dbReference>
<feature type="region of interest" description="Disordered" evidence="1">
    <location>
        <begin position="100"/>
        <end position="182"/>
    </location>
</feature>